<dbReference type="InterPro" id="IPR029063">
    <property type="entry name" value="SAM-dependent_MTases_sf"/>
</dbReference>
<dbReference type="NCBIfam" id="TIGR00571">
    <property type="entry name" value="dam"/>
    <property type="match status" value="1"/>
</dbReference>
<evidence type="ECO:0000256" key="2">
    <source>
        <dbReference type="ARBA" id="ARBA00011900"/>
    </source>
</evidence>
<evidence type="ECO:0000256" key="7">
    <source>
        <dbReference type="PIRSR" id="PIRSR000398-1"/>
    </source>
</evidence>
<evidence type="ECO:0000313" key="8">
    <source>
        <dbReference type="EMBL" id="TCO96081.1"/>
    </source>
</evidence>
<evidence type="ECO:0000256" key="3">
    <source>
        <dbReference type="ARBA" id="ARBA00022603"/>
    </source>
</evidence>
<evidence type="ECO:0000256" key="4">
    <source>
        <dbReference type="ARBA" id="ARBA00022679"/>
    </source>
</evidence>
<evidence type="ECO:0000256" key="6">
    <source>
        <dbReference type="ARBA" id="ARBA00047942"/>
    </source>
</evidence>
<protein>
    <recommendedName>
        <fullName evidence="2">site-specific DNA-methyltransferase (adenine-specific)</fullName>
        <ecNumber evidence="2">2.1.1.72</ecNumber>
    </recommendedName>
</protein>
<reference evidence="8 9" key="1">
    <citation type="submission" date="2019-03" db="EMBL/GenBank/DDBJ databases">
        <title>Genomic Encyclopedia of Type Strains, Phase IV (KMG-IV): sequencing the most valuable type-strain genomes for metagenomic binning, comparative biology and taxonomic classification.</title>
        <authorList>
            <person name="Goeker M."/>
        </authorList>
    </citation>
    <scope>NUCLEOTIDE SEQUENCE [LARGE SCALE GENOMIC DNA]</scope>
    <source>
        <strain evidence="8 9">DSM 23917</strain>
    </source>
</reference>
<dbReference type="GO" id="GO:1904047">
    <property type="term" value="F:S-adenosyl-L-methionine binding"/>
    <property type="evidence" value="ECO:0007669"/>
    <property type="project" value="TreeGrafter"/>
</dbReference>
<dbReference type="GO" id="GO:0009307">
    <property type="term" value="P:DNA restriction-modification system"/>
    <property type="evidence" value="ECO:0007669"/>
    <property type="project" value="InterPro"/>
</dbReference>
<dbReference type="InterPro" id="IPR012263">
    <property type="entry name" value="M_m6A_EcoRV"/>
</dbReference>
<dbReference type="AlphaFoldDB" id="A0A4R2LPZ5"/>
<feature type="binding site" evidence="7">
    <location>
        <position position="72"/>
    </location>
    <ligand>
        <name>S-adenosyl-L-methionine</name>
        <dbReference type="ChEBI" id="CHEBI:59789"/>
    </ligand>
</feature>
<dbReference type="GO" id="GO:0043565">
    <property type="term" value="F:sequence-specific DNA binding"/>
    <property type="evidence" value="ECO:0007669"/>
    <property type="project" value="TreeGrafter"/>
</dbReference>
<keyword evidence="3 8" id="KW-0489">Methyltransferase</keyword>
<evidence type="ECO:0000256" key="5">
    <source>
        <dbReference type="ARBA" id="ARBA00022691"/>
    </source>
</evidence>
<comment type="similarity">
    <text evidence="1">Belongs to the N(4)/N(6)-methyltransferase family.</text>
</comment>
<dbReference type="Pfam" id="PF02086">
    <property type="entry name" value="MethyltransfD12"/>
    <property type="match status" value="1"/>
</dbReference>
<keyword evidence="5" id="KW-0949">S-adenosyl-L-methionine</keyword>
<dbReference type="Gene3D" id="3.40.50.150">
    <property type="entry name" value="Vaccinia Virus protein VP39"/>
    <property type="match status" value="1"/>
</dbReference>
<dbReference type="EC" id="2.1.1.72" evidence="2"/>
<dbReference type="InterPro" id="IPR023095">
    <property type="entry name" value="Ade_MeTrfase_dom_2"/>
</dbReference>
<dbReference type="GO" id="GO:0009007">
    <property type="term" value="F:site-specific DNA-methyltransferase (adenine-specific) activity"/>
    <property type="evidence" value="ECO:0007669"/>
    <property type="project" value="UniProtKB-EC"/>
</dbReference>
<feature type="binding site" evidence="7">
    <location>
        <position position="17"/>
    </location>
    <ligand>
        <name>S-adenosyl-L-methionine</name>
        <dbReference type="ChEBI" id="CHEBI:59789"/>
    </ligand>
</feature>
<proteinExistence type="inferred from homology"/>
<accession>A0A4R2LPZ5</accession>
<feature type="binding site" evidence="7">
    <location>
        <position position="21"/>
    </location>
    <ligand>
        <name>S-adenosyl-L-methionine</name>
        <dbReference type="ChEBI" id="CHEBI:59789"/>
    </ligand>
</feature>
<dbReference type="PANTHER" id="PTHR30481:SF3">
    <property type="entry name" value="DNA ADENINE METHYLASE"/>
    <property type="match status" value="1"/>
</dbReference>
<keyword evidence="4" id="KW-0808">Transferase</keyword>
<sequence>MNYKMNKMNKAKPFVKWVGGKSQLIGQLDAQLPADFGDWENATYIEPFVGGGAMLFYMLQRYPNIQHAIINDINSDLTTCYRTVRDTPVQLIESLQDIANAYHSLQTEEARKDFFLAVRDRYNEKNLESIENTTYFIFLNRTCFNGLYRVNKKGFFNVPFGKYLNPTICDPDTILGDSKLLQRVEILNGDFETTFEYAHVNTLFYFDPPYRPLSDTSSFNDYAKEVFNDDAQIRLKEYCDRVHKAGYKFMLSNSDCKGKNEEDDFFDVLYGAYKIERVWASRSINSKLNKRGKLTEILVHNYLNTKANAYPANFIFGSGYIAEDDKITSVV</sequence>
<dbReference type="EMBL" id="SLXB01000002">
    <property type="protein sequence ID" value="TCO96081.1"/>
    <property type="molecule type" value="Genomic_DNA"/>
</dbReference>
<organism evidence="8 9">
    <name type="scientific">Prevotella heparinolytica</name>
    <dbReference type="NCBI Taxonomy" id="28113"/>
    <lineage>
        <taxon>Bacteria</taxon>
        <taxon>Pseudomonadati</taxon>
        <taxon>Bacteroidota</taxon>
        <taxon>Bacteroidia</taxon>
        <taxon>Bacteroidales</taxon>
        <taxon>Bacteroidaceae</taxon>
        <taxon>Bacteroides</taxon>
    </lineage>
</organism>
<comment type="caution">
    <text evidence="8">The sequence shown here is derived from an EMBL/GenBank/DDBJ whole genome shotgun (WGS) entry which is preliminary data.</text>
</comment>
<dbReference type="PANTHER" id="PTHR30481">
    <property type="entry name" value="DNA ADENINE METHYLASE"/>
    <property type="match status" value="1"/>
</dbReference>
<name>A0A4R2LPZ5_9BACE</name>
<feature type="binding site" evidence="7">
    <location>
        <position position="207"/>
    </location>
    <ligand>
        <name>S-adenosyl-L-methionine</name>
        <dbReference type="ChEBI" id="CHEBI:59789"/>
    </ligand>
</feature>
<evidence type="ECO:0000256" key="1">
    <source>
        <dbReference type="ARBA" id="ARBA00006594"/>
    </source>
</evidence>
<dbReference type="GO" id="GO:0006298">
    <property type="term" value="P:mismatch repair"/>
    <property type="evidence" value="ECO:0007669"/>
    <property type="project" value="TreeGrafter"/>
</dbReference>
<dbReference type="InterPro" id="IPR012327">
    <property type="entry name" value="MeTrfase_D12"/>
</dbReference>
<gene>
    <name evidence="8" type="ORF">EV202_102186</name>
</gene>
<comment type="catalytic activity">
    <reaction evidence="6">
        <text>a 2'-deoxyadenosine in DNA + S-adenosyl-L-methionine = an N(6)-methyl-2'-deoxyadenosine in DNA + S-adenosyl-L-homocysteine + H(+)</text>
        <dbReference type="Rhea" id="RHEA:15197"/>
        <dbReference type="Rhea" id="RHEA-COMP:12418"/>
        <dbReference type="Rhea" id="RHEA-COMP:12419"/>
        <dbReference type="ChEBI" id="CHEBI:15378"/>
        <dbReference type="ChEBI" id="CHEBI:57856"/>
        <dbReference type="ChEBI" id="CHEBI:59789"/>
        <dbReference type="ChEBI" id="CHEBI:90615"/>
        <dbReference type="ChEBI" id="CHEBI:90616"/>
        <dbReference type="EC" id="2.1.1.72"/>
    </reaction>
</comment>
<dbReference type="PRINTS" id="PR00505">
    <property type="entry name" value="D12N6MTFRASE"/>
</dbReference>
<dbReference type="PIRSF" id="PIRSF000398">
    <property type="entry name" value="M_m6A_EcoRV"/>
    <property type="match status" value="1"/>
</dbReference>
<evidence type="ECO:0000313" key="9">
    <source>
        <dbReference type="Proteomes" id="UP000295600"/>
    </source>
</evidence>
<dbReference type="SUPFAM" id="SSF53335">
    <property type="entry name" value="S-adenosyl-L-methionine-dependent methyltransferases"/>
    <property type="match status" value="1"/>
</dbReference>
<dbReference type="Gene3D" id="1.10.1020.10">
    <property type="entry name" value="Adenine-specific Methyltransferase, Domain 2"/>
    <property type="match status" value="1"/>
</dbReference>
<dbReference type="Proteomes" id="UP000295600">
    <property type="component" value="Unassembled WGS sequence"/>
</dbReference>
<dbReference type="GO" id="GO:0032259">
    <property type="term" value="P:methylation"/>
    <property type="evidence" value="ECO:0007669"/>
    <property type="project" value="UniProtKB-KW"/>
</dbReference>